<feature type="transmembrane region" description="Helical" evidence="1">
    <location>
        <begin position="118"/>
        <end position="137"/>
    </location>
</feature>
<keyword evidence="3" id="KW-1185">Reference proteome</keyword>
<evidence type="ECO:0000256" key="1">
    <source>
        <dbReference type="SAM" id="Phobius"/>
    </source>
</evidence>
<dbReference type="RefSeq" id="WP_124776154.1">
    <property type="nucleotide sequence ID" value="NZ_RQZA01000002.1"/>
</dbReference>
<accession>A0A3P1VDV5</accession>
<proteinExistence type="predicted"/>
<name>A0A3P1VDV5_9STRE</name>
<feature type="transmembrane region" description="Helical" evidence="1">
    <location>
        <begin position="62"/>
        <end position="79"/>
    </location>
</feature>
<evidence type="ECO:0000313" key="3">
    <source>
        <dbReference type="Proteomes" id="UP000281771"/>
    </source>
</evidence>
<dbReference type="STRING" id="1123309.GCA_000377005_01099"/>
<sequence length="151" mass="17754">MVNKSASFKLTTYFDTPPDKVSKLVKNVATLYFVSSPLLIFRPVKGQELSHQWTNGTYWFHLYLFGFIPLGKQAIVISFPKSPVFQILDDGHSQFIKQWRHMITIKKEGQGTLYEDQLQISAGAFTYLVIVFAQLFYKHRQRRWKKLLEYK</sequence>
<keyword evidence="1" id="KW-0472">Membrane</keyword>
<dbReference type="EMBL" id="RQZA01000002">
    <property type="protein sequence ID" value="RRD31867.1"/>
    <property type="molecule type" value="Genomic_DNA"/>
</dbReference>
<gene>
    <name evidence="2" type="ORF">EII38_03710</name>
</gene>
<protein>
    <submittedName>
        <fullName evidence="2">Uncharacterized protein</fullName>
    </submittedName>
</protein>
<dbReference type="AlphaFoldDB" id="A0A3P1VDV5"/>
<keyword evidence="1" id="KW-1133">Transmembrane helix</keyword>
<comment type="caution">
    <text evidence="2">The sequence shown here is derived from an EMBL/GenBank/DDBJ whole genome shotgun (WGS) entry which is preliminary data.</text>
</comment>
<organism evidence="2 3">
    <name type="scientific">Streptococcus minor</name>
    <dbReference type="NCBI Taxonomy" id="229549"/>
    <lineage>
        <taxon>Bacteria</taxon>
        <taxon>Bacillati</taxon>
        <taxon>Bacillota</taxon>
        <taxon>Bacilli</taxon>
        <taxon>Lactobacillales</taxon>
        <taxon>Streptococcaceae</taxon>
        <taxon>Streptococcus</taxon>
    </lineage>
</organism>
<reference evidence="2 3" key="1">
    <citation type="submission" date="2018-11" db="EMBL/GenBank/DDBJ databases">
        <title>Genomes From Bacteria Associated with the Canine Oral Cavity: a Test Case for Automated Genome-Based Taxonomic Assignment.</title>
        <authorList>
            <person name="Coil D.A."/>
            <person name="Jospin G."/>
            <person name="Darling A.E."/>
            <person name="Wallis C."/>
            <person name="Davis I.J."/>
            <person name="Harris S."/>
            <person name="Eisen J.A."/>
            <person name="Holcombe L.J."/>
            <person name="O'Flynn C."/>
        </authorList>
    </citation>
    <scope>NUCLEOTIDE SEQUENCE [LARGE SCALE GENOMIC DNA]</scope>
    <source>
        <strain evidence="2 3">OH4621_COT-116</strain>
    </source>
</reference>
<evidence type="ECO:0000313" key="2">
    <source>
        <dbReference type="EMBL" id="RRD31867.1"/>
    </source>
</evidence>
<keyword evidence="1" id="KW-0812">Transmembrane</keyword>
<dbReference type="Proteomes" id="UP000281771">
    <property type="component" value="Unassembled WGS sequence"/>
</dbReference>